<comment type="caution">
    <text evidence="2">The sequence shown here is derived from an EMBL/GenBank/DDBJ whole genome shotgun (WGS) entry which is preliminary data.</text>
</comment>
<dbReference type="PANTHER" id="PTHR47163">
    <property type="entry name" value="DDE_TNP_IS1595 DOMAIN-CONTAINING PROTEIN"/>
    <property type="match status" value="1"/>
</dbReference>
<dbReference type="AlphaFoldDB" id="A0A1X0Q802"/>
<evidence type="ECO:0000313" key="2">
    <source>
        <dbReference type="EMBL" id="ORD95847.1"/>
    </source>
</evidence>
<dbReference type="PANTHER" id="PTHR47163:SF3">
    <property type="entry name" value="PROTEIN CBG18017"/>
    <property type="match status" value="1"/>
</dbReference>
<name>A0A1X0Q802_9MICR</name>
<evidence type="ECO:0000313" key="3">
    <source>
        <dbReference type="Proteomes" id="UP000192356"/>
    </source>
</evidence>
<keyword evidence="3" id="KW-1185">Reference proteome</keyword>
<gene>
    <name evidence="2" type="ORF">HERIO_2168</name>
</gene>
<dbReference type="Pfam" id="PF12762">
    <property type="entry name" value="DDE_Tnp_IS1595"/>
    <property type="match status" value="1"/>
</dbReference>
<dbReference type="InterPro" id="IPR024445">
    <property type="entry name" value="Tnp_ISXO2-like"/>
</dbReference>
<proteinExistence type="predicted"/>
<accession>A0A1X0Q802</accession>
<evidence type="ECO:0000259" key="1">
    <source>
        <dbReference type="Pfam" id="PF12762"/>
    </source>
</evidence>
<dbReference type="Proteomes" id="UP000192356">
    <property type="component" value="Unassembled WGS sequence"/>
</dbReference>
<organism evidence="2 3">
    <name type="scientific">Hepatospora eriocheir</name>
    <dbReference type="NCBI Taxonomy" id="1081669"/>
    <lineage>
        <taxon>Eukaryota</taxon>
        <taxon>Fungi</taxon>
        <taxon>Fungi incertae sedis</taxon>
        <taxon>Microsporidia</taxon>
        <taxon>Hepatosporidae</taxon>
        <taxon>Hepatospora</taxon>
    </lineage>
</organism>
<protein>
    <recommendedName>
        <fullName evidence="1">ISXO2-like transposase domain-containing protein</fullName>
    </recommendedName>
</protein>
<dbReference type="EMBL" id="LVKB01000170">
    <property type="protein sequence ID" value="ORD95847.1"/>
    <property type="molecule type" value="Genomic_DNA"/>
</dbReference>
<sequence length="140" mass="16090">MNLFLEVVESTTKRLLLDDFMESLDDARRKINYGERDNGPRVFGMAEERSRKVKMFVVEKKDRYSLLSLLLEHVDKNSDINSDGWKAFSGLGIVFNDYKVVNHSENFINPNTRCQTQLIGCVLGQAKLKIVTSHCDNTKM</sequence>
<dbReference type="OrthoDB" id="5598606at2759"/>
<reference evidence="2 3" key="1">
    <citation type="journal article" date="2017" name="Environ. Microbiol.">
        <title>Decay of the glycolytic pathway and adaptation to intranuclear parasitism within Enterocytozoonidae microsporidia.</title>
        <authorList>
            <person name="Wiredu Boakye D."/>
            <person name="Jaroenlak P."/>
            <person name="Prachumwat A."/>
            <person name="Williams T.A."/>
            <person name="Bateman K.S."/>
            <person name="Itsathitphaisarn O."/>
            <person name="Sritunyalucksana K."/>
            <person name="Paszkiewicz K.H."/>
            <person name="Moore K.A."/>
            <person name="Stentiford G.D."/>
            <person name="Williams B.A."/>
        </authorList>
    </citation>
    <scope>NUCLEOTIDE SEQUENCE [LARGE SCALE GENOMIC DNA]</scope>
    <source>
        <strain evidence="2 3">GB1</strain>
    </source>
</reference>
<dbReference type="VEuPathDB" id="MicrosporidiaDB:HERIO_2168"/>
<dbReference type="InterPro" id="IPR053164">
    <property type="entry name" value="IS1016-like_transposase"/>
</dbReference>
<dbReference type="VEuPathDB" id="MicrosporidiaDB:A0H76_210"/>
<feature type="domain" description="ISXO2-like transposase" evidence="1">
    <location>
        <begin position="34"/>
        <end position="130"/>
    </location>
</feature>